<sequence length="397" mass="46399">MKKIYSILLIITFVAIFFAGGILTFIQKDEEISKLENRKLAMPPVVTKEKLIEGTVFSEFDEYIKDQFIYRGKWIKANSKLNTMLNKKKYVDVVVGKDGYLLSFNGFKHHLDEEKLVTDVDSVATSITDLNNKIQDQGGKLLITGLPGQSYINSDKYEKYFESMGEFYTLQDKLYFGKLNDVGIKNINMKDVFNNYNENLYYKTDHHYNFKGAYLTYSEIINSVRDMGYKVREPYKLEELNPVKINKPFHGSWGAKMNYLFPNDDFVEIPNPKFTVPKYEKIANGNKDNRLYYFNKTDEASSYAAYMNGDNKEVKITTDRKELPKVLIFGDSFTNGIEPLLWMHFNETRILDLRYYKDKNLYKYIEEYKPDLVIYVLSSSVYTYQGANNNFKGDLKD</sequence>
<accession>A0ABS4K056</accession>
<organism evidence="9 10">
    <name type="scientific">Clostridium punense</name>
    <dbReference type="NCBI Taxonomy" id="1054297"/>
    <lineage>
        <taxon>Bacteria</taxon>
        <taxon>Bacillati</taxon>
        <taxon>Bacillota</taxon>
        <taxon>Clostridia</taxon>
        <taxon>Eubacteriales</taxon>
        <taxon>Clostridiaceae</taxon>
        <taxon>Clostridium</taxon>
    </lineage>
</organism>
<dbReference type="RefSeq" id="WP_021283134.1">
    <property type="nucleotide sequence ID" value="NZ_JAGGLL010000005.1"/>
</dbReference>
<name>A0ABS4K056_9CLOT</name>
<evidence type="ECO:0000256" key="1">
    <source>
        <dbReference type="ARBA" id="ARBA00004418"/>
    </source>
</evidence>
<keyword evidence="7" id="KW-1133">Transmembrane helix</keyword>
<keyword evidence="3" id="KW-0808">Transferase</keyword>
<reference evidence="9 10" key="1">
    <citation type="submission" date="2021-03" db="EMBL/GenBank/DDBJ databases">
        <title>Genomic Encyclopedia of Type Strains, Phase IV (KMG-IV): sequencing the most valuable type-strain genomes for metagenomic binning, comparative biology and taxonomic classification.</title>
        <authorList>
            <person name="Goeker M."/>
        </authorList>
    </citation>
    <scope>NUCLEOTIDE SEQUENCE [LARGE SCALE GENOMIC DNA]</scope>
    <source>
        <strain evidence="9 10">DSM 28650</strain>
    </source>
</reference>
<evidence type="ECO:0000256" key="5">
    <source>
        <dbReference type="ARBA" id="ARBA00022764"/>
    </source>
</evidence>
<proteinExistence type="predicted"/>
<keyword evidence="4" id="KW-0732">Signal</keyword>
<evidence type="ECO:0000256" key="6">
    <source>
        <dbReference type="ARBA" id="ARBA00022841"/>
    </source>
</evidence>
<comment type="subcellular location">
    <subcellularLocation>
        <location evidence="1">Periplasm</location>
    </subcellularLocation>
</comment>
<gene>
    <name evidence="9" type="ORF">J2Z44_000951</name>
</gene>
<dbReference type="Proteomes" id="UP001519308">
    <property type="component" value="Unassembled WGS sequence"/>
</dbReference>
<dbReference type="InterPro" id="IPR031811">
    <property type="entry name" value="ALGX/ALGJ_SGNH-like"/>
</dbReference>
<feature type="transmembrane region" description="Helical" evidence="7">
    <location>
        <begin position="7"/>
        <end position="26"/>
    </location>
</feature>
<protein>
    <recommendedName>
        <fullName evidence="8">AlgX/AlgJ SGNH hydrolase-like domain-containing protein</fullName>
    </recommendedName>
</protein>
<comment type="caution">
    <text evidence="9">The sequence shown here is derived from an EMBL/GenBank/DDBJ whole genome shotgun (WGS) entry which is preliminary data.</text>
</comment>
<evidence type="ECO:0000313" key="9">
    <source>
        <dbReference type="EMBL" id="MBP2021164.1"/>
    </source>
</evidence>
<dbReference type="EMBL" id="JAGGLL010000005">
    <property type="protein sequence ID" value="MBP2021164.1"/>
    <property type="molecule type" value="Genomic_DNA"/>
</dbReference>
<evidence type="ECO:0000256" key="3">
    <source>
        <dbReference type="ARBA" id="ARBA00022679"/>
    </source>
</evidence>
<comment type="pathway">
    <text evidence="2">Glycan biosynthesis; alginate biosynthesis.</text>
</comment>
<evidence type="ECO:0000313" key="10">
    <source>
        <dbReference type="Proteomes" id="UP001519308"/>
    </source>
</evidence>
<keyword evidence="5" id="KW-0574">Periplasm</keyword>
<keyword evidence="6" id="KW-0016">Alginate biosynthesis</keyword>
<keyword evidence="10" id="KW-1185">Reference proteome</keyword>
<evidence type="ECO:0000256" key="2">
    <source>
        <dbReference type="ARBA" id="ARBA00005182"/>
    </source>
</evidence>
<feature type="domain" description="AlgX/AlgJ SGNH hydrolase-like" evidence="8">
    <location>
        <begin position="93"/>
        <end position="229"/>
    </location>
</feature>
<keyword evidence="7" id="KW-0472">Membrane</keyword>
<evidence type="ECO:0000256" key="7">
    <source>
        <dbReference type="SAM" id="Phobius"/>
    </source>
</evidence>
<evidence type="ECO:0000259" key="8">
    <source>
        <dbReference type="Pfam" id="PF16822"/>
    </source>
</evidence>
<keyword evidence="7" id="KW-0812">Transmembrane</keyword>
<dbReference type="Pfam" id="PF16822">
    <property type="entry name" value="ALGX"/>
    <property type="match status" value="1"/>
</dbReference>
<evidence type="ECO:0000256" key="4">
    <source>
        <dbReference type="ARBA" id="ARBA00022729"/>
    </source>
</evidence>